<dbReference type="PANTHER" id="PTHR24006:SF747">
    <property type="entry name" value="UBIQUITIN CARBOXYL-TERMINAL HYDROLASE 20"/>
    <property type="match status" value="1"/>
</dbReference>
<evidence type="ECO:0000256" key="7">
    <source>
        <dbReference type="ARBA" id="ARBA00037450"/>
    </source>
</evidence>
<dbReference type="GO" id="GO:0006508">
    <property type="term" value="P:proteolysis"/>
    <property type="evidence" value="ECO:0007669"/>
    <property type="project" value="UniProtKB-KW"/>
</dbReference>
<dbReference type="EC" id="3.4.19.12" evidence="8"/>
<dbReference type="Gene3D" id="3.90.70.10">
    <property type="entry name" value="Cysteine proteinases"/>
    <property type="match status" value="1"/>
</dbReference>
<evidence type="ECO:0000259" key="10">
    <source>
        <dbReference type="PROSITE" id="PS50235"/>
    </source>
</evidence>
<feature type="compositionally biased region" description="Acidic residues" evidence="9">
    <location>
        <begin position="184"/>
        <end position="197"/>
    </location>
</feature>
<dbReference type="FunFam" id="3.90.70.10:FF:000116">
    <property type="entry name" value="Ubiquitin carboxyl-terminal hydrolase 20"/>
    <property type="match status" value="1"/>
</dbReference>
<dbReference type="InterPro" id="IPR050164">
    <property type="entry name" value="Peptidase_C19"/>
</dbReference>
<evidence type="ECO:0000256" key="5">
    <source>
        <dbReference type="ARBA" id="ARBA00022801"/>
    </source>
</evidence>
<dbReference type="PROSITE" id="PS50235">
    <property type="entry name" value="USP_3"/>
    <property type="match status" value="1"/>
</dbReference>
<dbReference type="GO" id="GO:0016579">
    <property type="term" value="P:protein deubiquitination"/>
    <property type="evidence" value="ECO:0007669"/>
    <property type="project" value="InterPro"/>
</dbReference>
<dbReference type="GO" id="GO:0005829">
    <property type="term" value="C:cytosol"/>
    <property type="evidence" value="ECO:0007669"/>
    <property type="project" value="TreeGrafter"/>
</dbReference>
<accession>A0A1Q3AQT2</accession>
<dbReference type="InterPro" id="IPR028889">
    <property type="entry name" value="USP"/>
</dbReference>
<dbReference type="PROSITE" id="PS00972">
    <property type="entry name" value="USP_1"/>
    <property type="match status" value="1"/>
</dbReference>
<dbReference type="SUPFAM" id="SSF54001">
    <property type="entry name" value="Cysteine proteinases"/>
    <property type="match status" value="1"/>
</dbReference>
<feature type="compositionally biased region" description="Polar residues" evidence="9">
    <location>
        <begin position="108"/>
        <end position="123"/>
    </location>
</feature>
<keyword evidence="6 8" id="KW-0788">Thiol protease</keyword>
<comment type="similarity">
    <text evidence="2 8">Belongs to the peptidase C19 family.</text>
</comment>
<evidence type="ECO:0000256" key="3">
    <source>
        <dbReference type="ARBA" id="ARBA00022670"/>
    </source>
</evidence>
<feature type="compositionally biased region" description="Polar residues" evidence="9">
    <location>
        <begin position="806"/>
        <end position="817"/>
    </location>
</feature>
<dbReference type="GO" id="GO:0004843">
    <property type="term" value="F:cysteine-type deubiquitinase activity"/>
    <property type="evidence" value="ECO:0007669"/>
    <property type="project" value="UniProtKB-UniRule"/>
</dbReference>
<feature type="region of interest" description="Disordered" evidence="9">
    <location>
        <begin position="105"/>
        <end position="197"/>
    </location>
</feature>
<evidence type="ECO:0000256" key="4">
    <source>
        <dbReference type="ARBA" id="ARBA00022786"/>
    </source>
</evidence>
<dbReference type="InParanoid" id="A0A1Q3AQT2"/>
<feature type="domain" description="USP" evidence="10">
    <location>
        <begin position="259"/>
        <end position="568"/>
    </location>
</feature>
<evidence type="ECO:0000313" key="12">
    <source>
        <dbReference type="Proteomes" id="UP000187406"/>
    </source>
</evidence>
<sequence length="817" mass="90373">MEAYLFQNIESTSSDYSDSVVSKEIVDGSLHPESAMADSAKTLDGFSVLLTKIADSAENLNGFSCSPLEETLGGHLLVQSHSNPNGSSSISTSIADPEEILHTKNLDGHSSVNGSSTISSMGAQDSHSLGSSSGDSTQEVLSPTLKTETLSGSSLEGTKQVHEEQLHSPMHTETNPLDGFGLNNDEDGDGDGDDDDAVDVDGCPRYFHKRHNLEDAYWFNRTSYMRLAHRWDSRCPGYQRPPLEEPDTAKDAKPTGVGAGLRNMGNTCFINAIMQCFIHTVPLVQGLLSYNHSSPCDRASEGFCIICALLDHIELSFTNSGWMISPSKLVDNLNYISHCFQRHQQEDAHEFLQCLLDKLERCCLDSKSKDDKLSSQDVNLVQQVFGGRLVSSLRCCCCGHCSDTYEPFIDLSLEIDDVDTLPCALESFTKVEKIDDLEMKFTCESCKEKVSVEKRLLLDQAPSIAAFHLKRFKTDGSSVVKIHKHMEFPLELDLQLYASASQNSDVGLNYQLYAVVVHTGVTPTSGHYFCYIRSSQDTWHRLDDEKVYRVKEECVLSQDAYILFYARQGTPWFSSSFEMQSPSLNSDISNTSPKSVLENMDSVCTSNPVGANIDHFETNEFSEVVETSTNLTSGSGHEGVPVNETESAAEEIPLDFNEPQNETHMIDAEMSLGASDHCNGTLCDGKSTAISSPKNPRNENIDEVRRDSGFESLTPPRLSGLDVCMSSREEGSYHIPRNHLKVQNRLSCKKPLRSARQDSQKREALRYVKRNMHKERRMKLMAAMMPGNDVSPSKKKIARSSPCKRGSSSAVKTTIVL</sequence>
<dbReference type="EMBL" id="BDDD01000051">
    <property type="protein sequence ID" value="GAV58025.1"/>
    <property type="molecule type" value="Genomic_DNA"/>
</dbReference>
<comment type="catalytic activity">
    <reaction evidence="1 8">
        <text>Thiol-dependent hydrolysis of ester, thioester, amide, peptide and isopeptide bonds formed by the C-terminal Gly of ubiquitin (a 76-residue protein attached to proteins as an intracellular targeting signal).</text>
        <dbReference type="EC" id="3.4.19.12"/>
    </reaction>
</comment>
<dbReference type="InterPro" id="IPR001394">
    <property type="entry name" value="Peptidase_C19_UCH"/>
</dbReference>
<comment type="caution">
    <text evidence="11">The sequence shown here is derived from an EMBL/GenBank/DDBJ whole genome shotgun (WGS) entry which is preliminary data.</text>
</comment>
<keyword evidence="5 8" id="KW-0378">Hydrolase</keyword>
<protein>
    <recommendedName>
        <fullName evidence="8">Ubiquitin carboxyl-terminal hydrolase</fullName>
        <ecNumber evidence="8">3.4.19.12</ecNumber>
    </recommendedName>
</protein>
<dbReference type="PROSITE" id="PS00973">
    <property type="entry name" value="USP_2"/>
    <property type="match status" value="1"/>
</dbReference>
<evidence type="ECO:0000313" key="11">
    <source>
        <dbReference type="EMBL" id="GAV58025.1"/>
    </source>
</evidence>
<evidence type="ECO:0000256" key="1">
    <source>
        <dbReference type="ARBA" id="ARBA00000707"/>
    </source>
</evidence>
<comment type="function">
    <text evidence="7 8">Recognizes and hydrolyzes the peptide bond at the C-terminal Gly of ubiquitin. Involved in the processing of poly-ubiquitin precursors as well as that of ubiquitinated proteins.</text>
</comment>
<name>A0A1Q3AQT2_CEPFO</name>
<reference evidence="12" key="1">
    <citation type="submission" date="2016-04" db="EMBL/GenBank/DDBJ databases">
        <title>Cephalotus genome sequencing.</title>
        <authorList>
            <person name="Fukushima K."/>
            <person name="Hasebe M."/>
            <person name="Fang X."/>
        </authorList>
    </citation>
    <scope>NUCLEOTIDE SEQUENCE [LARGE SCALE GENOMIC DNA]</scope>
    <source>
        <strain evidence="12">cv. St1</strain>
    </source>
</reference>
<feature type="compositionally biased region" description="Low complexity" evidence="9">
    <location>
        <begin position="125"/>
        <end position="136"/>
    </location>
</feature>
<keyword evidence="3 8" id="KW-0645">Protease</keyword>
<evidence type="ECO:0000256" key="2">
    <source>
        <dbReference type="ARBA" id="ARBA00009085"/>
    </source>
</evidence>
<dbReference type="GO" id="GO:0005634">
    <property type="term" value="C:nucleus"/>
    <property type="evidence" value="ECO:0007669"/>
    <property type="project" value="TreeGrafter"/>
</dbReference>
<dbReference type="InterPro" id="IPR038765">
    <property type="entry name" value="Papain-like_cys_pep_sf"/>
</dbReference>
<gene>
    <name evidence="11" type="ORF">CFOL_v3_01561</name>
</gene>
<dbReference type="Proteomes" id="UP000187406">
    <property type="component" value="Unassembled WGS sequence"/>
</dbReference>
<dbReference type="AlphaFoldDB" id="A0A1Q3AQT2"/>
<dbReference type="Pfam" id="PF00443">
    <property type="entry name" value="UCH"/>
    <property type="match status" value="1"/>
</dbReference>
<proteinExistence type="inferred from homology"/>
<feature type="compositionally biased region" description="Polar residues" evidence="9">
    <location>
        <begin position="137"/>
        <end position="157"/>
    </location>
</feature>
<dbReference type="STRING" id="3775.A0A1Q3AQT2"/>
<dbReference type="OrthoDB" id="420187at2759"/>
<evidence type="ECO:0000256" key="6">
    <source>
        <dbReference type="ARBA" id="ARBA00022807"/>
    </source>
</evidence>
<dbReference type="InterPro" id="IPR018200">
    <property type="entry name" value="USP_CS"/>
</dbReference>
<evidence type="ECO:0000256" key="8">
    <source>
        <dbReference type="RuleBase" id="RU366025"/>
    </source>
</evidence>
<organism evidence="11 12">
    <name type="scientific">Cephalotus follicularis</name>
    <name type="common">Albany pitcher plant</name>
    <dbReference type="NCBI Taxonomy" id="3775"/>
    <lineage>
        <taxon>Eukaryota</taxon>
        <taxon>Viridiplantae</taxon>
        <taxon>Streptophyta</taxon>
        <taxon>Embryophyta</taxon>
        <taxon>Tracheophyta</taxon>
        <taxon>Spermatophyta</taxon>
        <taxon>Magnoliopsida</taxon>
        <taxon>eudicotyledons</taxon>
        <taxon>Gunneridae</taxon>
        <taxon>Pentapetalae</taxon>
        <taxon>rosids</taxon>
        <taxon>fabids</taxon>
        <taxon>Oxalidales</taxon>
        <taxon>Cephalotaceae</taxon>
        <taxon>Cephalotus</taxon>
    </lineage>
</organism>
<evidence type="ECO:0000256" key="9">
    <source>
        <dbReference type="SAM" id="MobiDB-lite"/>
    </source>
</evidence>
<keyword evidence="12" id="KW-1185">Reference proteome</keyword>
<feature type="region of interest" description="Disordered" evidence="9">
    <location>
        <begin position="786"/>
        <end position="817"/>
    </location>
</feature>
<dbReference type="FunCoup" id="A0A1Q3AQT2">
    <property type="interactions" value="505"/>
</dbReference>
<keyword evidence="4 8" id="KW-0833">Ubl conjugation pathway</keyword>
<dbReference type="PANTHER" id="PTHR24006">
    <property type="entry name" value="UBIQUITIN CARBOXYL-TERMINAL HYDROLASE"/>
    <property type="match status" value="1"/>
</dbReference>